<protein>
    <submittedName>
        <fullName evidence="2">Uncharacterized protein</fullName>
    </submittedName>
</protein>
<sequence length="340" mass="36974">RGCRNLKAGSGRREGDGINHWLSSLESVWSGLSICPQTERSRECTLSTLPLPEELNLRNRCISLFHEWRLVEAVTHSTLSPSTSVNAAFLRPTSLLPNNRTTQPNRAPATLQVENLLGTGGAGNARSVPRHPVDIPELGYGYVYGNVNELGLRSKTNVMGWPSAEKKVEWKQGHEGRGSIKGDGTGVYSYLVVVTLHLGRPHIGGLLEDIVRPRPLLFAGSKTSSPDPASSTRLPATKFSTTFFALVGSAALVFGSPLDPPIFVDRSFIEVEVERRHSPYHPSSSATASTAAISLTSPSSLVATSKLNTAIHPTTRHCRPRHRQPPSARPAHHRWSPSRS</sequence>
<accession>A0A4P9W0R3</accession>
<evidence type="ECO:0000313" key="2">
    <source>
        <dbReference type="EMBL" id="RKO83626.1"/>
    </source>
</evidence>
<evidence type="ECO:0000256" key="1">
    <source>
        <dbReference type="SAM" id="MobiDB-lite"/>
    </source>
</evidence>
<organism evidence="2 3">
    <name type="scientific">Blyttiomyces helicus</name>
    <dbReference type="NCBI Taxonomy" id="388810"/>
    <lineage>
        <taxon>Eukaryota</taxon>
        <taxon>Fungi</taxon>
        <taxon>Fungi incertae sedis</taxon>
        <taxon>Chytridiomycota</taxon>
        <taxon>Chytridiomycota incertae sedis</taxon>
        <taxon>Chytridiomycetes</taxon>
        <taxon>Chytridiomycetes incertae sedis</taxon>
        <taxon>Blyttiomyces</taxon>
    </lineage>
</organism>
<dbReference type="Proteomes" id="UP000269721">
    <property type="component" value="Unassembled WGS sequence"/>
</dbReference>
<feature type="non-terminal residue" evidence="2">
    <location>
        <position position="1"/>
    </location>
</feature>
<name>A0A4P9W0R3_9FUNG</name>
<feature type="region of interest" description="Disordered" evidence="1">
    <location>
        <begin position="310"/>
        <end position="340"/>
    </location>
</feature>
<keyword evidence="3" id="KW-1185">Reference proteome</keyword>
<dbReference type="AlphaFoldDB" id="A0A4P9W0R3"/>
<feature type="compositionally biased region" description="Basic residues" evidence="1">
    <location>
        <begin position="314"/>
        <end position="340"/>
    </location>
</feature>
<dbReference type="EMBL" id="ML001020">
    <property type="protein sequence ID" value="RKO83626.1"/>
    <property type="molecule type" value="Genomic_DNA"/>
</dbReference>
<evidence type="ECO:0000313" key="3">
    <source>
        <dbReference type="Proteomes" id="UP000269721"/>
    </source>
</evidence>
<gene>
    <name evidence="2" type="ORF">BDK51DRAFT_25690</name>
</gene>
<proteinExistence type="predicted"/>
<reference evidence="3" key="1">
    <citation type="journal article" date="2018" name="Nat. Microbiol.">
        <title>Leveraging single-cell genomics to expand the fungal tree of life.</title>
        <authorList>
            <person name="Ahrendt S.R."/>
            <person name="Quandt C.A."/>
            <person name="Ciobanu D."/>
            <person name="Clum A."/>
            <person name="Salamov A."/>
            <person name="Andreopoulos B."/>
            <person name="Cheng J.F."/>
            <person name="Woyke T."/>
            <person name="Pelin A."/>
            <person name="Henrissat B."/>
            <person name="Reynolds N.K."/>
            <person name="Benny G.L."/>
            <person name="Smith M.E."/>
            <person name="James T.Y."/>
            <person name="Grigoriev I.V."/>
        </authorList>
    </citation>
    <scope>NUCLEOTIDE SEQUENCE [LARGE SCALE GENOMIC DNA]</scope>
</reference>